<reference evidence="1" key="2">
    <citation type="submission" date="2023-12" db="EMBL/GenBank/DDBJ databases">
        <authorList>
            <person name="Sun Q."/>
            <person name="Inoue M."/>
        </authorList>
    </citation>
    <scope>NUCLEOTIDE SEQUENCE</scope>
    <source>
        <strain evidence="1">JCM 12289</strain>
    </source>
</reference>
<accession>A0AAV3SFG9</accession>
<protein>
    <submittedName>
        <fullName evidence="1">Uncharacterized protein</fullName>
    </submittedName>
</protein>
<name>A0AAV3SFG9_HALDO</name>
<reference evidence="1" key="1">
    <citation type="journal article" date="2014" name="Int. J. Syst. Evol. Microbiol.">
        <title>Complete genome sequence of Corynebacterium casei LMG S-19264T (=DSM 44701T), isolated from a smear-ripened cheese.</title>
        <authorList>
            <consortium name="US DOE Joint Genome Institute (JGI-PGF)"/>
            <person name="Walter F."/>
            <person name="Albersmeier A."/>
            <person name="Kalinowski J."/>
            <person name="Ruckert C."/>
        </authorList>
    </citation>
    <scope>NUCLEOTIDE SEQUENCE</scope>
    <source>
        <strain evidence="1">JCM 12289</strain>
    </source>
</reference>
<evidence type="ECO:0000313" key="2">
    <source>
        <dbReference type="Proteomes" id="UP001500962"/>
    </source>
</evidence>
<organism evidence="1 2">
    <name type="scientific">Halococcus dombrowskii</name>
    <dbReference type="NCBI Taxonomy" id="179637"/>
    <lineage>
        <taxon>Archaea</taxon>
        <taxon>Methanobacteriati</taxon>
        <taxon>Methanobacteriota</taxon>
        <taxon>Stenosarchaea group</taxon>
        <taxon>Halobacteria</taxon>
        <taxon>Halobacteriales</taxon>
        <taxon>Halococcaceae</taxon>
        <taxon>Halococcus</taxon>
    </lineage>
</organism>
<sequence length="65" mass="7392">MRASYAGKLSRSTLDFVSVWQYRNIGTVKIGYGSALRISENVPNRTLRPQYMKWTAHALCLGNDE</sequence>
<gene>
    <name evidence="1" type="ORF">GCM10008985_14970</name>
</gene>
<dbReference type="AlphaFoldDB" id="A0AAV3SFG9"/>
<evidence type="ECO:0000313" key="1">
    <source>
        <dbReference type="EMBL" id="GAA0459605.1"/>
    </source>
</evidence>
<proteinExistence type="predicted"/>
<dbReference type="EMBL" id="BAAADN010000023">
    <property type="protein sequence ID" value="GAA0459605.1"/>
    <property type="molecule type" value="Genomic_DNA"/>
</dbReference>
<dbReference type="Proteomes" id="UP001500962">
    <property type="component" value="Unassembled WGS sequence"/>
</dbReference>
<comment type="caution">
    <text evidence="1">The sequence shown here is derived from an EMBL/GenBank/DDBJ whole genome shotgun (WGS) entry which is preliminary data.</text>
</comment>